<feature type="domain" description="B30.2/SPRY" evidence="1">
    <location>
        <begin position="24"/>
        <end position="213"/>
    </location>
</feature>
<protein>
    <submittedName>
        <fullName evidence="3">Scaffold/adaptor protein</fullName>
    </submittedName>
</protein>
<dbReference type="InterPro" id="IPR044736">
    <property type="entry name" value="Gid1/RanBPM/SPLA_SPRY"/>
</dbReference>
<evidence type="ECO:0000259" key="1">
    <source>
        <dbReference type="PROSITE" id="PS50188"/>
    </source>
</evidence>
<dbReference type="CDD" id="cd12885">
    <property type="entry name" value="SPRY_RanBP_like"/>
    <property type="match status" value="1"/>
</dbReference>
<dbReference type="InterPro" id="IPR001870">
    <property type="entry name" value="B30.2/SPRY"/>
</dbReference>
<dbReference type="AlphaFoldDB" id="A0AAV3P918"/>
<reference evidence="3 4" key="1">
    <citation type="submission" date="2024-01" db="EMBL/GenBank/DDBJ databases">
        <title>The complete chloroplast genome sequence of Lithospermum erythrorhizon: insights into the phylogenetic relationship among Boraginaceae species and the maternal lineages of purple gromwells.</title>
        <authorList>
            <person name="Okada T."/>
            <person name="Watanabe K."/>
        </authorList>
    </citation>
    <scope>NUCLEOTIDE SEQUENCE [LARGE SCALE GENOMIC DNA]</scope>
</reference>
<dbReference type="Gene3D" id="2.60.120.920">
    <property type="match status" value="1"/>
</dbReference>
<dbReference type="InterPro" id="IPR043136">
    <property type="entry name" value="B30.2/SPRY_sf"/>
</dbReference>
<keyword evidence="4" id="KW-1185">Reference proteome</keyword>
<dbReference type="SMART" id="SM00668">
    <property type="entry name" value="CTLH"/>
    <property type="match status" value="1"/>
</dbReference>
<dbReference type="SMART" id="SM00449">
    <property type="entry name" value="SPRY"/>
    <property type="match status" value="1"/>
</dbReference>
<accession>A0AAV3P918</accession>
<dbReference type="InterPro" id="IPR013320">
    <property type="entry name" value="ConA-like_dom_sf"/>
</dbReference>
<comment type="caution">
    <text evidence="3">The sequence shown here is derived from an EMBL/GenBank/DDBJ whole genome shotgun (WGS) entry which is preliminary data.</text>
</comment>
<dbReference type="FunFam" id="2.60.120.920:FF:000092">
    <property type="entry name" value="Ran-binding protein M homolog"/>
    <property type="match status" value="1"/>
</dbReference>
<evidence type="ECO:0000313" key="3">
    <source>
        <dbReference type="EMBL" id="GAA0147688.1"/>
    </source>
</evidence>
<dbReference type="EMBL" id="BAABME010001121">
    <property type="protein sequence ID" value="GAA0147688.1"/>
    <property type="molecule type" value="Genomic_DNA"/>
</dbReference>
<dbReference type="PROSITE" id="PS50188">
    <property type="entry name" value="B302_SPRY"/>
    <property type="match status" value="1"/>
</dbReference>
<dbReference type="Pfam" id="PF00622">
    <property type="entry name" value="SPRY"/>
    <property type="match status" value="1"/>
</dbReference>
<dbReference type="InterPro" id="IPR013144">
    <property type="entry name" value="CRA_dom"/>
</dbReference>
<organism evidence="3 4">
    <name type="scientific">Lithospermum erythrorhizon</name>
    <name type="common">Purple gromwell</name>
    <name type="synonym">Lithospermum officinale var. erythrorhizon</name>
    <dbReference type="NCBI Taxonomy" id="34254"/>
    <lineage>
        <taxon>Eukaryota</taxon>
        <taxon>Viridiplantae</taxon>
        <taxon>Streptophyta</taxon>
        <taxon>Embryophyta</taxon>
        <taxon>Tracheophyta</taxon>
        <taxon>Spermatophyta</taxon>
        <taxon>Magnoliopsida</taxon>
        <taxon>eudicotyledons</taxon>
        <taxon>Gunneridae</taxon>
        <taxon>Pentapetalae</taxon>
        <taxon>asterids</taxon>
        <taxon>lamiids</taxon>
        <taxon>Boraginales</taxon>
        <taxon>Boraginaceae</taxon>
        <taxon>Boraginoideae</taxon>
        <taxon>Lithospermeae</taxon>
        <taxon>Lithospermum</taxon>
    </lineage>
</organism>
<proteinExistence type="predicted"/>
<dbReference type="InterPro" id="IPR006594">
    <property type="entry name" value="LisH"/>
</dbReference>
<dbReference type="InterPro" id="IPR003877">
    <property type="entry name" value="SPRY_dom"/>
</dbReference>
<evidence type="ECO:0000313" key="4">
    <source>
        <dbReference type="Proteomes" id="UP001454036"/>
    </source>
</evidence>
<evidence type="ECO:0000259" key="2">
    <source>
        <dbReference type="PROSITE" id="PS50897"/>
    </source>
</evidence>
<gene>
    <name evidence="3" type="ORF">LIER_07326</name>
</gene>
<dbReference type="PROSITE" id="PS50897">
    <property type="entry name" value="CTLH"/>
    <property type="match status" value="1"/>
</dbReference>
<name>A0AAV3P918_LITER</name>
<dbReference type="PROSITE" id="PS50896">
    <property type="entry name" value="LISH"/>
    <property type="match status" value="1"/>
</dbReference>
<feature type="domain" description="CTLH" evidence="2">
    <location>
        <begin position="289"/>
        <end position="347"/>
    </location>
</feature>
<dbReference type="Pfam" id="PF10607">
    <property type="entry name" value="CTLH"/>
    <property type="match status" value="1"/>
</dbReference>
<dbReference type="Proteomes" id="UP001454036">
    <property type="component" value="Unassembled WGS sequence"/>
</dbReference>
<sequence length="466" mass="52117">MEADDIIGSYYLSLWRIRAKAAALSPFSSENLEFNEEVEEEMPSELDTVNSSGGFSIIGQDKLSVKYPNNHLHGHDVGVVQANKAAPSKRLLFYFEITVKDAGVKGQVAIGFTAPGFKLRRQPGWESNSYGYHGDDGLLYRGQGKGEAFGPTYTTGDTVGCGINYADQQFFFTKNGEIVGSPVPKEVKGPLFPTVSVHSQNEEVTVNFGKDPFVFDLKDFEARIRADIQSKIGDISIPQNTSYGIVRSYLQHYGYEETLASLESATKSSIPPISLIHENSMNDEEEVYALNQRRTLRQLIRSGDIVNAFSKLQNWYPAIVQDEKSAICFLLQCQEFIELVRNGCLYKAVLYARNNFEKFNCPLKFEDLRKDCGALLAYVDPHSSSLGYLLQPQQRELVADAVNAMILATNPNKEDIKACLHSRLEQLLRQLSACFLEKRSLNADQGEAFHLWRILDSGKGGKCKRT</sequence>
<dbReference type="InterPro" id="IPR006595">
    <property type="entry name" value="CTLH_C"/>
</dbReference>
<dbReference type="SUPFAM" id="SSF49899">
    <property type="entry name" value="Concanavalin A-like lectins/glucanases"/>
    <property type="match status" value="1"/>
</dbReference>
<dbReference type="PANTHER" id="PTHR12864">
    <property type="entry name" value="RAN BINDING PROTEIN 9-RELATED"/>
    <property type="match status" value="1"/>
</dbReference>
<dbReference type="SMART" id="SM00757">
    <property type="entry name" value="CRA"/>
    <property type="match status" value="1"/>
</dbReference>
<dbReference type="InterPro" id="IPR024964">
    <property type="entry name" value="CTLH/CRA"/>
</dbReference>
<dbReference type="InterPro" id="IPR050618">
    <property type="entry name" value="Ubq-SigPath_Reg"/>
</dbReference>